<evidence type="ECO:0000313" key="4">
    <source>
        <dbReference type="Proteomes" id="UP000018851"/>
    </source>
</evidence>
<dbReference type="Pfam" id="PF00353">
    <property type="entry name" value="HemolysinCabind"/>
    <property type="match status" value="3"/>
</dbReference>
<keyword evidence="2" id="KW-0964">Secreted</keyword>
<dbReference type="InterPro" id="IPR018511">
    <property type="entry name" value="Hemolysin-typ_Ca-bd_CS"/>
</dbReference>
<keyword evidence="4" id="KW-1185">Reference proteome</keyword>
<dbReference type="SUPFAM" id="SSF51120">
    <property type="entry name" value="beta-Roll"/>
    <property type="match status" value="3"/>
</dbReference>
<dbReference type="AlphaFoldDB" id="W0A3H6"/>
<dbReference type="OrthoDB" id="5179605at2"/>
<evidence type="ECO:0000256" key="1">
    <source>
        <dbReference type="ARBA" id="ARBA00004613"/>
    </source>
</evidence>
<comment type="subcellular location">
    <subcellularLocation>
        <location evidence="1">Secreted</location>
    </subcellularLocation>
</comment>
<dbReference type="Gene3D" id="2.150.10.10">
    <property type="entry name" value="Serralysin-like metalloprotease, C-terminal"/>
    <property type="match status" value="2"/>
</dbReference>
<dbReference type="HOGENOM" id="CLU_570959_0_0_5"/>
<dbReference type="RefSeq" id="WP_025290785.1">
    <property type="nucleotide sequence ID" value="NZ_CP006644.1"/>
</dbReference>
<dbReference type="GO" id="GO:0005576">
    <property type="term" value="C:extracellular region"/>
    <property type="evidence" value="ECO:0007669"/>
    <property type="project" value="UniProtKB-SubCell"/>
</dbReference>
<sequence length="470" mass="47889">MGFISGYDVVIDRATGRLDLTIGYVVAGAYYPEIGEFGEYLYSSDWTGTYVEETVPGQRLFQGGRYQELEGNATAGPMALGLDPNPAGPRTYLLSFYAVESTGDSSDDVMQYFQVQSAAYLTSGVTLVGRDSPDGVFPSSDILIGGSGADLLQGLADDDLLDGGAGNDRLEGGDGDDVLDGGDGRDVLVGGAGDDVYIAEFGDTFVELPGGGNDRVETYANAMTLGDNVETLVRLGSASFRGTGSATANTIIGGSGIDILDGAAGNDVLQGGAGNDTLVGGFGSDVLDGGDGFDTADYSASNRGLSVNLALDIVSGGQATGDTLIGIEAIRGTAFRDILRGDGAINAIYGNDGDDDIRGGGGNDVLVGGAGIDWLAGEAGNDRLTGGADTDVFLFGGNGGRDFITDFGAGAASGDLIRIGPGLAFDTFEQIMAVTAQQGADTIIRFDASNSVTLQGVTMTDLNAGDFLFI</sequence>
<dbReference type="Proteomes" id="UP000018851">
    <property type="component" value="Chromosome"/>
</dbReference>
<dbReference type="InterPro" id="IPR001343">
    <property type="entry name" value="Hemolysn_Ca-bd"/>
</dbReference>
<dbReference type="InterPro" id="IPR011049">
    <property type="entry name" value="Serralysin-like_metalloprot_C"/>
</dbReference>
<organism evidence="3 4">
    <name type="scientific">Sphingomonas sanxanigenens DSM 19645 = NX02</name>
    <dbReference type="NCBI Taxonomy" id="1123269"/>
    <lineage>
        <taxon>Bacteria</taxon>
        <taxon>Pseudomonadati</taxon>
        <taxon>Pseudomonadota</taxon>
        <taxon>Alphaproteobacteria</taxon>
        <taxon>Sphingomonadales</taxon>
        <taxon>Sphingomonadaceae</taxon>
        <taxon>Sphingomonas</taxon>
    </lineage>
</organism>
<dbReference type="InterPro" id="IPR050557">
    <property type="entry name" value="RTX_toxin/Mannuronan_C5-epim"/>
</dbReference>
<dbReference type="PANTHER" id="PTHR38340">
    <property type="entry name" value="S-LAYER PROTEIN"/>
    <property type="match status" value="1"/>
</dbReference>
<dbReference type="PROSITE" id="PS00330">
    <property type="entry name" value="HEMOLYSIN_CALCIUM"/>
    <property type="match status" value="7"/>
</dbReference>
<proteinExistence type="predicted"/>
<evidence type="ECO:0000256" key="2">
    <source>
        <dbReference type="ARBA" id="ARBA00022525"/>
    </source>
</evidence>
<evidence type="ECO:0000313" key="3">
    <source>
        <dbReference type="EMBL" id="AHE52479.1"/>
    </source>
</evidence>
<dbReference type="PRINTS" id="PR00313">
    <property type="entry name" value="CABNDNGRPT"/>
</dbReference>
<dbReference type="eggNOG" id="COG2931">
    <property type="taxonomic scope" value="Bacteria"/>
</dbReference>
<gene>
    <name evidence="3" type="ORF">NX02_03625</name>
</gene>
<dbReference type="PATRIC" id="fig|1123269.5.peg.709"/>
<dbReference type="GO" id="GO:0005509">
    <property type="term" value="F:calcium ion binding"/>
    <property type="evidence" value="ECO:0007669"/>
    <property type="project" value="InterPro"/>
</dbReference>
<reference evidence="3 4" key="1">
    <citation type="submission" date="2013-07" db="EMBL/GenBank/DDBJ databases">
        <title>Completed genome of Sphingomonas sanxanigenens NX02.</title>
        <authorList>
            <person name="Ma T."/>
            <person name="Huang H."/>
            <person name="Wu M."/>
            <person name="Li X."/>
            <person name="Li G."/>
        </authorList>
    </citation>
    <scope>NUCLEOTIDE SEQUENCE [LARGE SCALE GENOMIC DNA]</scope>
    <source>
        <strain evidence="3 4">NX02</strain>
    </source>
</reference>
<protein>
    <recommendedName>
        <fullName evidence="5">Peptidase M10 serralysin C-terminal domain-containing protein</fullName>
    </recommendedName>
</protein>
<dbReference type="STRING" id="1123269.NX02_03625"/>
<dbReference type="EMBL" id="CP006644">
    <property type="protein sequence ID" value="AHE52479.1"/>
    <property type="molecule type" value="Genomic_DNA"/>
</dbReference>
<dbReference type="PANTHER" id="PTHR38340:SF1">
    <property type="entry name" value="S-LAYER PROTEIN"/>
    <property type="match status" value="1"/>
</dbReference>
<name>W0A3H6_9SPHN</name>
<dbReference type="KEGG" id="ssan:NX02_03625"/>
<evidence type="ECO:0008006" key="5">
    <source>
        <dbReference type="Google" id="ProtNLM"/>
    </source>
</evidence>
<accession>W0A3H6</accession>